<evidence type="ECO:0000313" key="2">
    <source>
        <dbReference type="EMBL" id="CAG6743934.1"/>
    </source>
</evidence>
<reference evidence="2" key="1">
    <citation type="submission" date="2021-05" db="EMBL/GenBank/DDBJ databases">
        <authorList>
            <person name="Alioto T."/>
            <person name="Alioto T."/>
            <person name="Gomez Garrido J."/>
        </authorList>
    </citation>
    <scope>NUCLEOTIDE SEQUENCE</scope>
</reference>
<feature type="transmembrane region" description="Helical" evidence="1">
    <location>
        <begin position="66"/>
        <end position="89"/>
    </location>
</feature>
<dbReference type="AlphaFoldDB" id="A0A8D8ZBH9"/>
<proteinExistence type="predicted"/>
<evidence type="ECO:0000256" key="1">
    <source>
        <dbReference type="SAM" id="Phobius"/>
    </source>
</evidence>
<name>A0A8D8ZBH9_9HEMI</name>
<keyword evidence="1" id="KW-0812">Transmembrane</keyword>
<feature type="transmembrane region" description="Helical" evidence="1">
    <location>
        <begin position="27"/>
        <end position="46"/>
    </location>
</feature>
<dbReference type="EMBL" id="HBUF01456541">
    <property type="protein sequence ID" value="CAG6743935.1"/>
    <property type="molecule type" value="Transcribed_RNA"/>
</dbReference>
<sequence length="111" mass="12635">MICFSSSAFSFSKFAFNGSYKLKHTRYMNWISGATFMFIIDTSPILSSMYARSSLFIKSKVSRTTFGFLFFTRLSWANLMIPFISSILFSKCVFKKSELSCSVNTDISSNV</sequence>
<keyword evidence="1" id="KW-0472">Membrane</keyword>
<keyword evidence="1" id="KW-1133">Transmembrane helix</keyword>
<dbReference type="EMBL" id="HBUF01456540">
    <property type="protein sequence ID" value="CAG6743934.1"/>
    <property type="molecule type" value="Transcribed_RNA"/>
</dbReference>
<organism evidence="2">
    <name type="scientific">Cacopsylla melanoneura</name>
    <dbReference type="NCBI Taxonomy" id="428564"/>
    <lineage>
        <taxon>Eukaryota</taxon>
        <taxon>Metazoa</taxon>
        <taxon>Ecdysozoa</taxon>
        <taxon>Arthropoda</taxon>
        <taxon>Hexapoda</taxon>
        <taxon>Insecta</taxon>
        <taxon>Pterygota</taxon>
        <taxon>Neoptera</taxon>
        <taxon>Paraneoptera</taxon>
        <taxon>Hemiptera</taxon>
        <taxon>Sternorrhyncha</taxon>
        <taxon>Psylloidea</taxon>
        <taxon>Psyllidae</taxon>
        <taxon>Psyllinae</taxon>
        <taxon>Cacopsylla</taxon>
    </lineage>
</organism>
<accession>A0A8D8ZBH9</accession>
<protein>
    <submittedName>
        <fullName evidence="2">Uncharacterized protein</fullName>
    </submittedName>
</protein>